<comment type="caution">
    <text evidence="10">The sequence shown here is derived from an EMBL/GenBank/DDBJ whole genome shotgun (WGS) entry which is preliminary data.</text>
</comment>
<gene>
    <name evidence="10" type="ORF">KIPB_008717</name>
</gene>
<feature type="region of interest" description="Disordered" evidence="8">
    <location>
        <begin position="16"/>
        <end position="58"/>
    </location>
</feature>
<dbReference type="GO" id="GO:0051959">
    <property type="term" value="F:dynein light intermediate chain binding"/>
    <property type="evidence" value="ECO:0007669"/>
    <property type="project" value="InterPro"/>
</dbReference>
<dbReference type="GO" id="GO:0042995">
    <property type="term" value="C:cell projection"/>
    <property type="evidence" value="ECO:0007669"/>
    <property type="project" value="UniProtKB-SubCell"/>
</dbReference>
<evidence type="ECO:0000256" key="1">
    <source>
        <dbReference type="ARBA" id="ARBA00004245"/>
    </source>
</evidence>
<keyword evidence="4" id="KW-0547">Nucleotide-binding</keyword>
<dbReference type="PANTHER" id="PTHR45703">
    <property type="entry name" value="DYNEIN HEAVY CHAIN"/>
    <property type="match status" value="1"/>
</dbReference>
<dbReference type="Gene3D" id="3.20.180.20">
    <property type="entry name" value="Dynein heavy chain, N-terminal domain 2"/>
    <property type="match status" value="1"/>
</dbReference>
<evidence type="ECO:0000256" key="4">
    <source>
        <dbReference type="ARBA" id="ARBA00022741"/>
    </source>
</evidence>
<dbReference type="PANTHER" id="PTHR45703:SF36">
    <property type="entry name" value="DYNEIN HEAVY CHAIN, CYTOPLASMIC"/>
    <property type="match status" value="1"/>
</dbReference>
<dbReference type="Pfam" id="PF08393">
    <property type="entry name" value="DHC_N2"/>
    <property type="match status" value="1"/>
</dbReference>
<name>A0A9K3D2B3_9EUKA</name>
<keyword evidence="11" id="KW-1185">Reference proteome</keyword>
<evidence type="ECO:0000256" key="6">
    <source>
        <dbReference type="ARBA" id="ARBA00023212"/>
    </source>
</evidence>
<keyword evidence="6" id="KW-0206">Cytoskeleton</keyword>
<evidence type="ECO:0000259" key="9">
    <source>
        <dbReference type="Pfam" id="PF08393"/>
    </source>
</evidence>
<dbReference type="GO" id="GO:0030286">
    <property type="term" value="C:dynein complex"/>
    <property type="evidence" value="ECO:0007669"/>
    <property type="project" value="InterPro"/>
</dbReference>
<feature type="non-terminal residue" evidence="10">
    <location>
        <position position="1"/>
    </location>
</feature>
<dbReference type="InterPro" id="IPR013602">
    <property type="entry name" value="Dynein_heavy_linker"/>
</dbReference>
<dbReference type="FunFam" id="1.20.140.100:FF:000004">
    <property type="entry name" value="Dynein axonemal heavy chain 6"/>
    <property type="match status" value="1"/>
</dbReference>
<evidence type="ECO:0000256" key="5">
    <source>
        <dbReference type="ARBA" id="ARBA00023054"/>
    </source>
</evidence>
<reference evidence="10 11" key="1">
    <citation type="journal article" date="2018" name="PLoS ONE">
        <title>The draft genome of Kipferlia bialata reveals reductive genome evolution in fornicate parasites.</title>
        <authorList>
            <person name="Tanifuji G."/>
            <person name="Takabayashi S."/>
            <person name="Kume K."/>
            <person name="Takagi M."/>
            <person name="Nakayama T."/>
            <person name="Kamikawa R."/>
            <person name="Inagaki Y."/>
            <person name="Hashimoto T."/>
        </authorList>
    </citation>
    <scope>NUCLEOTIDE SEQUENCE [LARGE SCALE GENOMIC DNA]</scope>
    <source>
        <strain evidence="10">NY0173</strain>
    </source>
</reference>
<dbReference type="InterPro" id="IPR042228">
    <property type="entry name" value="Dynein_linker_3"/>
</dbReference>
<dbReference type="FunFam" id="3.20.180.20:FF:000003">
    <property type="entry name" value="Dynein heavy chain 12, axonemal"/>
    <property type="match status" value="1"/>
</dbReference>
<organism evidence="10 11">
    <name type="scientific">Kipferlia bialata</name>
    <dbReference type="NCBI Taxonomy" id="797122"/>
    <lineage>
        <taxon>Eukaryota</taxon>
        <taxon>Metamonada</taxon>
        <taxon>Carpediemonas-like organisms</taxon>
        <taxon>Kipferlia</taxon>
    </lineage>
</organism>
<feature type="domain" description="Dynein heavy chain linker" evidence="9">
    <location>
        <begin position="2"/>
        <end position="356"/>
    </location>
</feature>
<accession>A0A9K3D2B3</accession>
<feature type="compositionally biased region" description="Basic and acidic residues" evidence="8">
    <location>
        <begin position="37"/>
        <end position="58"/>
    </location>
</feature>
<dbReference type="GO" id="GO:0045505">
    <property type="term" value="F:dynein intermediate chain binding"/>
    <property type="evidence" value="ECO:0007669"/>
    <property type="project" value="InterPro"/>
</dbReference>
<evidence type="ECO:0000256" key="3">
    <source>
        <dbReference type="ARBA" id="ARBA00022490"/>
    </source>
</evidence>
<evidence type="ECO:0000256" key="7">
    <source>
        <dbReference type="ARBA" id="ARBA00023273"/>
    </source>
</evidence>
<dbReference type="EMBL" id="BDIP01002769">
    <property type="protein sequence ID" value="GIQ86796.1"/>
    <property type="molecule type" value="Genomic_DNA"/>
</dbReference>
<evidence type="ECO:0000313" key="10">
    <source>
        <dbReference type="EMBL" id="GIQ86796.1"/>
    </source>
</evidence>
<dbReference type="GO" id="GO:0007018">
    <property type="term" value="P:microtubule-based movement"/>
    <property type="evidence" value="ECO:0007669"/>
    <property type="project" value="InterPro"/>
</dbReference>
<dbReference type="Gene3D" id="1.20.140.100">
    <property type="entry name" value="Dynein heavy chain, N-terminal domain 2"/>
    <property type="match status" value="1"/>
</dbReference>
<dbReference type="Proteomes" id="UP000265618">
    <property type="component" value="Unassembled WGS sequence"/>
</dbReference>
<feature type="non-terminal residue" evidence="10">
    <location>
        <position position="432"/>
    </location>
</feature>
<keyword evidence="7" id="KW-0966">Cell projection</keyword>
<sequence length="432" mass="49071">ALRSDTLENRHLDQIEELLGESIPGRVRETDEDEDKDRDRESNQREREREKDKERDEQRKVEERVTLGWYLDRGVIKHRDAVVNVANSASNERSLKTTLDGVAKQWDAIEFQLLQHKDSKDIYLLVAVDDIIALLEDHMVTVSALKASRYIAPIEAEVDALDTGLKTVAENLDLWLQVQKAFLYLESIFNASDIQRQLPTEAKQFKETQKFWIKLMGSTLEDPNALKAGTTPGLKTSFTKHLANLDRIQKGLEDYLESKRLAFPRFYFLSNDELLDILAQTKNPQAVQPHLRKIFDGISSLVFGHGPSSHDISAMVSSEGEKVQLKTLRARGNVEAWLGQVEKGMREAVLKVLRDALQAYESEPRTEWVVNHAAQTLLAVSQIGWAKEINKAFLSDTPVANTKAFHARWIGLLRDLVGLVRTNLSSLQRKAI</sequence>
<dbReference type="AlphaFoldDB" id="A0A9K3D2B3"/>
<evidence type="ECO:0000256" key="8">
    <source>
        <dbReference type="SAM" id="MobiDB-lite"/>
    </source>
</evidence>
<dbReference type="GO" id="GO:0000166">
    <property type="term" value="F:nucleotide binding"/>
    <property type="evidence" value="ECO:0007669"/>
    <property type="project" value="UniProtKB-KW"/>
</dbReference>
<evidence type="ECO:0000313" key="11">
    <source>
        <dbReference type="Proteomes" id="UP000265618"/>
    </source>
</evidence>
<dbReference type="InterPro" id="IPR042222">
    <property type="entry name" value="Dynein_2_N"/>
</dbReference>
<proteinExistence type="predicted"/>
<dbReference type="InterPro" id="IPR026983">
    <property type="entry name" value="DHC"/>
</dbReference>
<keyword evidence="3" id="KW-0963">Cytoplasm</keyword>
<keyword evidence="5" id="KW-0175">Coiled coil</keyword>
<evidence type="ECO:0000256" key="2">
    <source>
        <dbReference type="ARBA" id="ARBA00004316"/>
    </source>
</evidence>
<comment type="subcellular location">
    <subcellularLocation>
        <location evidence="2">Cell projection</location>
    </subcellularLocation>
    <subcellularLocation>
        <location evidence="1">Cytoplasm</location>
        <location evidence="1">Cytoskeleton</location>
    </subcellularLocation>
</comment>
<dbReference type="Gene3D" id="1.20.58.1120">
    <property type="match status" value="1"/>
</dbReference>
<protein>
    <submittedName>
        <fullName evidence="10">Dynein heavy chain 6, axonemal</fullName>
    </submittedName>
</protein>
<dbReference type="OrthoDB" id="8941627at2759"/>